<dbReference type="EMBL" id="JQCE01000005">
    <property type="protein sequence ID" value="KRO18293.1"/>
    <property type="molecule type" value="Genomic_DNA"/>
</dbReference>
<evidence type="ECO:0000259" key="4">
    <source>
        <dbReference type="Pfam" id="PF21191"/>
    </source>
</evidence>
<dbReference type="AlphaFoldDB" id="A0A0R2MXL6"/>
<dbReference type="STRING" id="1293598.IV56_GL001424"/>
<proteinExistence type="inferred from homology"/>
<organism evidence="6 7">
    <name type="scientific">Lacticaseibacillus saniviri JCM 17471 = DSM 24301</name>
    <dbReference type="NCBI Taxonomy" id="1293598"/>
    <lineage>
        <taxon>Bacteria</taxon>
        <taxon>Bacillati</taxon>
        <taxon>Bacillota</taxon>
        <taxon>Bacilli</taxon>
        <taxon>Lactobacillales</taxon>
        <taxon>Lactobacillaceae</taxon>
        <taxon>Lacticaseibacillus</taxon>
    </lineage>
</organism>
<feature type="domain" description="Conserved virulence factor B third S1" evidence="5">
    <location>
        <begin position="155"/>
        <end position="228"/>
    </location>
</feature>
<dbReference type="InterPro" id="IPR039566">
    <property type="entry name" value="CvfB_S1_st"/>
</dbReference>
<keyword evidence="7" id="KW-1185">Reference proteome</keyword>
<evidence type="ECO:0000259" key="3">
    <source>
        <dbReference type="Pfam" id="PF17783"/>
    </source>
</evidence>
<feature type="domain" description="Conserved virulence factor B second S1" evidence="4">
    <location>
        <begin position="86"/>
        <end position="147"/>
    </location>
</feature>
<dbReference type="Gene3D" id="2.40.50.330">
    <property type="match status" value="1"/>
</dbReference>
<dbReference type="Pfam" id="PF21543">
    <property type="entry name" value="CvfB_2nd"/>
    <property type="match status" value="1"/>
</dbReference>
<comment type="similarity">
    <text evidence="1">Belongs to the CvfB family.</text>
</comment>
<dbReference type="Pfam" id="PF13509">
    <property type="entry name" value="S1_2"/>
    <property type="match status" value="1"/>
</dbReference>
<gene>
    <name evidence="6" type="ORF">IV56_GL001424</name>
</gene>
<dbReference type="InterPro" id="IPR036388">
    <property type="entry name" value="WH-like_DNA-bd_sf"/>
</dbReference>
<dbReference type="Proteomes" id="UP000050969">
    <property type="component" value="Unassembled WGS sequence"/>
</dbReference>
<accession>A0A0R2MXL6</accession>
<dbReference type="Gene3D" id="2.40.50.140">
    <property type="entry name" value="Nucleic acid-binding proteins"/>
    <property type="match status" value="2"/>
</dbReference>
<dbReference type="PATRIC" id="fig|1293598.4.peg.1489"/>
<dbReference type="Gene3D" id="1.10.10.10">
    <property type="entry name" value="Winged helix-like DNA-binding domain superfamily/Winged helix DNA-binding domain"/>
    <property type="match status" value="1"/>
</dbReference>
<evidence type="ECO:0000259" key="2">
    <source>
        <dbReference type="Pfam" id="PF13509"/>
    </source>
</evidence>
<protein>
    <submittedName>
        <fullName evidence="6">RNA-binding protein</fullName>
    </submittedName>
</protein>
<evidence type="ECO:0000313" key="6">
    <source>
        <dbReference type="EMBL" id="KRO18293.1"/>
    </source>
</evidence>
<dbReference type="InterPro" id="IPR014464">
    <property type="entry name" value="CvfB_fam"/>
</dbReference>
<sequence>MQNVVSAHFAKENKMDFNGELIVATVSDQNDDQIFSQYQGVTLATDKSQVDTELAVGDEIRGFAYENSSNQARLTPIIPKVGMDRYAFGEVVEVRRDLGVFVNIGLPDKDIVVSLDQLPQLSRLWPNRGDRLMIHLSRDKKNRLWGELADEDTIHAVANMAKPTQNNEDVQATVYRLKMAGTHVLTDDFFLGFIHPSERDAEPRLGEHLSARVIGVRPDGVLNLSLRPRAYEAISDDAAMILAVLEHSQTKSIPYTDKSDPEAIQATFAISKGAFKRALGSLMKAKKIRQHDGITELID</sequence>
<name>A0A0R2MXL6_9LACO</name>
<dbReference type="InterPro" id="IPR048588">
    <property type="entry name" value="CvfB_S1_2nd"/>
</dbReference>
<evidence type="ECO:0000259" key="5">
    <source>
        <dbReference type="Pfam" id="PF21543"/>
    </source>
</evidence>
<evidence type="ECO:0000313" key="7">
    <source>
        <dbReference type="Proteomes" id="UP000050969"/>
    </source>
</evidence>
<reference evidence="6 7" key="1">
    <citation type="journal article" date="2015" name="Genome Announc.">
        <title>Expanding the biotechnology potential of lactobacilli through comparative genomics of 213 strains and associated genera.</title>
        <authorList>
            <person name="Sun Z."/>
            <person name="Harris H.M."/>
            <person name="McCann A."/>
            <person name="Guo C."/>
            <person name="Argimon S."/>
            <person name="Zhang W."/>
            <person name="Yang X."/>
            <person name="Jeffery I.B."/>
            <person name="Cooney J.C."/>
            <person name="Kagawa T.F."/>
            <person name="Liu W."/>
            <person name="Song Y."/>
            <person name="Salvetti E."/>
            <person name="Wrobel A."/>
            <person name="Rasinkangas P."/>
            <person name="Parkhill J."/>
            <person name="Rea M.C."/>
            <person name="O'Sullivan O."/>
            <person name="Ritari J."/>
            <person name="Douillard F.P."/>
            <person name="Paul Ross R."/>
            <person name="Yang R."/>
            <person name="Briner A.E."/>
            <person name="Felis G.E."/>
            <person name="de Vos W.M."/>
            <person name="Barrangou R."/>
            <person name="Klaenhammer T.R."/>
            <person name="Caufield P.W."/>
            <person name="Cui Y."/>
            <person name="Zhang H."/>
            <person name="O'Toole P.W."/>
        </authorList>
    </citation>
    <scope>NUCLEOTIDE SEQUENCE [LARGE SCALE GENOMIC DNA]</scope>
    <source>
        <strain evidence="6 7">DSM 24301</strain>
    </source>
</reference>
<dbReference type="PANTHER" id="PTHR37296:SF1">
    <property type="entry name" value="CONSERVED VIRULENCE FACTOR B"/>
    <property type="match status" value="1"/>
</dbReference>
<dbReference type="InterPro" id="IPR012340">
    <property type="entry name" value="NA-bd_OB-fold"/>
</dbReference>
<dbReference type="Pfam" id="PF17783">
    <property type="entry name" value="WHD_CvfB"/>
    <property type="match status" value="1"/>
</dbReference>
<evidence type="ECO:0000256" key="1">
    <source>
        <dbReference type="PIRNR" id="PIRNR012524"/>
    </source>
</evidence>
<feature type="domain" description="Conserved virulence factor B first S1" evidence="2">
    <location>
        <begin position="19"/>
        <end position="75"/>
    </location>
</feature>
<dbReference type="Pfam" id="PF21191">
    <property type="entry name" value="CvfB_1st"/>
    <property type="match status" value="1"/>
</dbReference>
<feature type="domain" description="Conserved virulence factor B-like winged helix" evidence="3">
    <location>
        <begin position="239"/>
        <end position="297"/>
    </location>
</feature>
<dbReference type="InterPro" id="IPR048587">
    <property type="entry name" value="CvfB_S1_3rd"/>
</dbReference>
<dbReference type="PANTHER" id="PTHR37296">
    <property type="entry name" value="CONSERVED VIRULENCE FACTOR B"/>
    <property type="match status" value="1"/>
</dbReference>
<comment type="caution">
    <text evidence="6">The sequence shown here is derived from an EMBL/GenBank/DDBJ whole genome shotgun (WGS) entry which is preliminary data.</text>
</comment>
<dbReference type="InterPro" id="IPR040764">
    <property type="entry name" value="CvfB_WH"/>
</dbReference>
<dbReference type="PIRSF" id="PIRSF012524">
    <property type="entry name" value="YitL_S1"/>
    <property type="match status" value="1"/>
</dbReference>